<dbReference type="GO" id="GO:0009097">
    <property type="term" value="P:isoleucine biosynthetic process"/>
    <property type="evidence" value="ECO:0007669"/>
    <property type="project" value="TreeGrafter"/>
</dbReference>
<dbReference type="GO" id="GO:0003941">
    <property type="term" value="F:L-serine ammonia-lyase activity"/>
    <property type="evidence" value="ECO:0007669"/>
    <property type="project" value="TreeGrafter"/>
</dbReference>
<protein>
    <submittedName>
        <fullName evidence="5">Threonine dehydratase</fullName>
    </submittedName>
</protein>
<feature type="domain" description="Tryptophan synthase beta chain-like PALP" evidence="4">
    <location>
        <begin position="21"/>
        <end position="308"/>
    </location>
</feature>
<dbReference type="EMBL" id="SNYL01000003">
    <property type="protein sequence ID" value="TDQ44293.1"/>
    <property type="molecule type" value="Genomic_DNA"/>
</dbReference>
<dbReference type="PANTHER" id="PTHR48078">
    <property type="entry name" value="THREONINE DEHYDRATASE, MITOCHONDRIAL-RELATED"/>
    <property type="match status" value="1"/>
</dbReference>
<name>A0A4R6UGE9_9BURK</name>
<dbReference type="Gene3D" id="3.40.50.1100">
    <property type="match status" value="2"/>
</dbReference>
<keyword evidence="2" id="KW-0663">Pyridoxal phosphate</keyword>
<evidence type="ECO:0000259" key="4">
    <source>
        <dbReference type="Pfam" id="PF00291"/>
    </source>
</evidence>
<dbReference type="InterPro" id="IPR050147">
    <property type="entry name" value="Ser/Thr_Dehydratase"/>
</dbReference>
<dbReference type="GO" id="GO:0006565">
    <property type="term" value="P:L-serine catabolic process"/>
    <property type="evidence" value="ECO:0007669"/>
    <property type="project" value="TreeGrafter"/>
</dbReference>
<dbReference type="RefSeq" id="WP_133595897.1">
    <property type="nucleotide sequence ID" value="NZ_SNYL01000003.1"/>
</dbReference>
<dbReference type="NCBIfam" id="NF004771">
    <property type="entry name" value="PRK06110.1"/>
    <property type="match status" value="1"/>
</dbReference>
<dbReference type="InterPro" id="IPR001926">
    <property type="entry name" value="TrpB-like_PALP"/>
</dbReference>
<dbReference type="GO" id="GO:0006567">
    <property type="term" value="P:L-threonine catabolic process"/>
    <property type="evidence" value="ECO:0007669"/>
    <property type="project" value="TreeGrafter"/>
</dbReference>
<gene>
    <name evidence="5" type="ORF">DFR43_10337</name>
</gene>
<comment type="caution">
    <text evidence="5">The sequence shown here is derived from an EMBL/GenBank/DDBJ whole genome shotgun (WGS) entry which is preliminary data.</text>
</comment>
<evidence type="ECO:0000313" key="6">
    <source>
        <dbReference type="Proteomes" id="UP000295510"/>
    </source>
</evidence>
<dbReference type="InterPro" id="IPR036052">
    <property type="entry name" value="TrpB-like_PALP_sf"/>
</dbReference>
<dbReference type="PANTHER" id="PTHR48078:SF7">
    <property type="entry name" value="BLL6502 PROTEIN"/>
    <property type="match status" value="1"/>
</dbReference>
<dbReference type="InterPro" id="IPR000634">
    <property type="entry name" value="Ser/Thr_deHydtase_PyrdxlP-BS"/>
</dbReference>
<comment type="cofactor">
    <cofactor evidence="1">
        <name>pyridoxal 5'-phosphate</name>
        <dbReference type="ChEBI" id="CHEBI:597326"/>
    </cofactor>
</comment>
<proteinExistence type="predicted"/>
<sequence length="323" mass="34664">MIASALPTLAEIEAAARVVRQVFQPTPQYRWPLAEQRLGTRCWIKHENHTPVGAFKIRGGLYHFHRLATQGRLPRHVVSATRGNHGQSIGWAARTYGVRCTIVVPHGNSMEKNAAMRALGVDLVEQGDDFQASREYAQALAEATGAYMVPSFHRDLVAGVATYWHELLQAAPEVDVIYVPIGLGSGACAAIAARQALGHRARIVGVISAHATTYADSLAAARVVDAAVHTRLADGMACRRADPEALAILAHGLDRVVQVSDEAVAEGIRTLYHDTHNVAEGAGAAAWAAALQEREQLRGQTVAVVLSGGNIDASMFADVLNRR</sequence>
<keyword evidence="6" id="KW-1185">Reference proteome</keyword>
<dbReference type="SUPFAM" id="SSF53686">
    <property type="entry name" value="Tryptophan synthase beta subunit-like PLP-dependent enzymes"/>
    <property type="match status" value="1"/>
</dbReference>
<dbReference type="OrthoDB" id="34584at2"/>
<dbReference type="GO" id="GO:0030170">
    <property type="term" value="F:pyridoxal phosphate binding"/>
    <property type="evidence" value="ECO:0007669"/>
    <property type="project" value="InterPro"/>
</dbReference>
<reference evidence="5 6" key="1">
    <citation type="submission" date="2019-03" db="EMBL/GenBank/DDBJ databases">
        <title>Genomic Encyclopedia of Type Strains, Phase IV (KMG-IV): sequencing the most valuable type-strain genomes for metagenomic binning, comparative biology and taxonomic classification.</title>
        <authorList>
            <person name="Goeker M."/>
        </authorList>
    </citation>
    <scope>NUCLEOTIDE SEQUENCE [LARGE SCALE GENOMIC DNA]</scope>
    <source>
        <strain evidence="5 6">DSM 19605</strain>
    </source>
</reference>
<keyword evidence="3" id="KW-0456">Lyase</keyword>
<dbReference type="AlphaFoldDB" id="A0A4R6UGE9"/>
<evidence type="ECO:0000256" key="2">
    <source>
        <dbReference type="ARBA" id="ARBA00022898"/>
    </source>
</evidence>
<evidence type="ECO:0000256" key="3">
    <source>
        <dbReference type="ARBA" id="ARBA00023239"/>
    </source>
</evidence>
<dbReference type="Pfam" id="PF00291">
    <property type="entry name" value="PALP"/>
    <property type="match status" value="1"/>
</dbReference>
<evidence type="ECO:0000256" key="1">
    <source>
        <dbReference type="ARBA" id="ARBA00001933"/>
    </source>
</evidence>
<dbReference type="PROSITE" id="PS00165">
    <property type="entry name" value="DEHYDRATASE_SER_THR"/>
    <property type="match status" value="1"/>
</dbReference>
<accession>A0A4R6UGE9</accession>
<evidence type="ECO:0000313" key="5">
    <source>
        <dbReference type="EMBL" id="TDQ44293.1"/>
    </source>
</evidence>
<organism evidence="5 6">
    <name type="scientific">Tepidicella xavieri</name>
    <dbReference type="NCBI Taxonomy" id="360241"/>
    <lineage>
        <taxon>Bacteria</taxon>
        <taxon>Pseudomonadati</taxon>
        <taxon>Pseudomonadota</taxon>
        <taxon>Betaproteobacteria</taxon>
        <taxon>Burkholderiales</taxon>
        <taxon>Tepidicella</taxon>
    </lineage>
</organism>
<dbReference type="GO" id="GO:0004794">
    <property type="term" value="F:threonine deaminase activity"/>
    <property type="evidence" value="ECO:0007669"/>
    <property type="project" value="TreeGrafter"/>
</dbReference>
<dbReference type="Proteomes" id="UP000295510">
    <property type="component" value="Unassembled WGS sequence"/>
</dbReference>